<feature type="domain" description="MobA/VirD2-like nuclease" evidence="1">
    <location>
        <begin position="30"/>
        <end position="152"/>
    </location>
</feature>
<dbReference type="Pfam" id="PF03432">
    <property type="entry name" value="Relaxase"/>
    <property type="match status" value="1"/>
</dbReference>
<dbReference type="RefSeq" id="WP_019941406.1">
    <property type="nucleotide sequence ID" value="NZ_BMLI01000001.1"/>
</dbReference>
<accession>A0ABQ2HAS1</accession>
<protein>
    <recommendedName>
        <fullName evidence="1">MobA/VirD2-like nuclease domain-containing protein</fullName>
    </recommendedName>
</protein>
<sequence>MIAKTKIGANFLGAICYGAGLRLSGKEIEGKSELLLTHNLVSDDPKGMALEMQREAEFSRCKKPVWHTSLSWKPGEEPSKEQMIEAANRYCEKMGASPENHQIVIFQHHDRPHKHIHVYMNRLPIGGGNALATSHNYARNVRVCKEISQELGFDRVENLQKGRLRHVAEDRKEAQKIVNLAIRETLKQKCRTLEDLRRRLRESGIECKFTFDAARLKYSSYHYKGVHVKGQDVGFTAKNLEILLSNNQKKVKFYEQKITV</sequence>
<evidence type="ECO:0000259" key="1">
    <source>
        <dbReference type="Pfam" id="PF03432"/>
    </source>
</evidence>
<gene>
    <name evidence="2" type="ORF">GCM10010967_00530</name>
</gene>
<dbReference type="Proteomes" id="UP000632339">
    <property type="component" value="Unassembled WGS sequence"/>
</dbReference>
<keyword evidence="3" id="KW-1185">Reference proteome</keyword>
<comment type="caution">
    <text evidence="2">The sequence shown here is derived from an EMBL/GenBank/DDBJ whole genome shotgun (WGS) entry which is preliminary data.</text>
</comment>
<dbReference type="EMBL" id="BMLI01000001">
    <property type="protein sequence ID" value="GGM72972.1"/>
    <property type="molecule type" value="Genomic_DNA"/>
</dbReference>
<reference evidence="3" key="1">
    <citation type="journal article" date="2019" name="Int. J. Syst. Evol. Microbiol.">
        <title>The Global Catalogue of Microorganisms (GCM) 10K type strain sequencing project: providing services to taxonomists for standard genome sequencing and annotation.</title>
        <authorList>
            <consortium name="The Broad Institute Genomics Platform"/>
            <consortium name="The Broad Institute Genome Sequencing Center for Infectious Disease"/>
            <person name="Wu L."/>
            <person name="Ma J."/>
        </authorList>
    </citation>
    <scope>NUCLEOTIDE SEQUENCE [LARGE SCALE GENOMIC DNA]</scope>
    <source>
        <strain evidence="3">CGMCC 1.6375</strain>
    </source>
</reference>
<evidence type="ECO:0000313" key="2">
    <source>
        <dbReference type="EMBL" id="GGM72972.1"/>
    </source>
</evidence>
<dbReference type="InterPro" id="IPR005094">
    <property type="entry name" value="Endonuclease_MobA/VirD2"/>
</dbReference>
<organism evidence="2 3">
    <name type="scientific">Dyadobacter beijingensis</name>
    <dbReference type="NCBI Taxonomy" id="365489"/>
    <lineage>
        <taxon>Bacteria</taxon>
        <taxon>Pseudomonadati</taxon>
        <taxon>Bacteroidota</taxon>
        <taxon>Cytophagia</taxon>
        <taxon>Cytophagales</taxon>
        <taxon>Spirosomataceae</taxon>
        <taxon>Dyadobacter</taxon>
    </lineage>
</organism>
<evidence type="ECO:0000313" key="3">
    <source>
        <dbReference type="Proteomes" id="UP000632339"/>
    </source>
</evidence>
<name>A0ABQ2HAS1_9BACT</name>
<proteinExistence type="predicted"/>